<protein>
    <submittedName>
        <fullName evidence="8">Precorrin-3B C(17)-methyltransferase</fullName>
    </submittedName>
</protein>
<keyword evidence="5" id="KW-0949">S-adenosyl-L-methionine</keyword>
<dbReference type="EMBL" id="BJVC01000001">
    <property type="protein sequence ID" value="GEL00993.1"/>
    <property type="molecule type" value="Genomic_DNA"/>
</dbReference>
<keyword evidence="2" id="KW-0169">Cobalamin biosynthesis</keyword>
<dbReference type="GO" id="GO:0009236">
    <property type="term" value="P:cobalamin biosynthetic process"/>
    <property type="evidence" value="ECO:0007669"/>
    <property type="project" value="UniProtKB-UniPathway"/>
</dbReference>
<accession>A0A511BM82</accession>
<evidence type="ECO:0000313" key="9">
    <source>
        <dbReference type="Proteomes" id="UP000321405"/>
    </source>
</evidence>
<dbReference type="Gene3D" id="3.40.1010.10">
    <property type="entry name" value="Cobalt-precorrin-4 Transmethylase, Domain 1"/>
    <property type="match status" value="1"/>
</dbReference>
<dbReference type="PANTHER" id="PTHR47036">
    <property type="entry name" value="COBALT-FACTOR III C(17)-METHYLTRANSFERASE-RELATED"/>
    <property type="match status" value="1"/>
</dbReference>
<comment type="pathway">
    <text evidence="1">Cofactor biosynthesis; adenosylcobalamin biosynthesis.</text>
</comment>
<dbReference type="InterPro" id="IPR014777">
    <property type="entry name" value="4pyrrole_Mease_sub1"/>
</dbReference>
<gene>
    <name evidence="8" type="primary">cobJ</name>
    <name evidence="8" type="ORF">SSA02_01560</name>
</gene>
<evidence type="ECO:0000256" key="1">
    <source>
        <dbReference type="ARBA" id="ARBA00004953"/>
    </source>
</evidence>
<dbReference type="CDD" id="cd11646">
    <property type="entry name" value="Precorrin_3B_C17_MT"/>
    <property type="match status" value="1"/>
</dbReference>
<proteinExistence type="predicted"/>
<keyword evidence="9" id="KW-1185">Reference proteome</keyword>
<dbReference type="InterPro" id="IPR035996">
    <property type="entry name" value="4pyrrol_Methylase_sf"/>
</dbReference>
<evidence type="ECO:0000313" key="8">
    <source>
        <dbReference type="EMBL" id="GEL00993.1"/>
    </source>
</evidence>
<dbReference type="GO" id="GO:0032259">
    <property type="term" value="P:methylation"/>
    <property type="evidence" value="ECO:0007669"/>
    <property type="project" value="UniProtKB-KW"/>
</dbReference>
<dbReference type="OrthoDB" id="9772960at2"/>
<dbReference type="Proteomes" id="UP000321405">
    <property type="component" value="Unassembled WGS sequence"/>
</dbReference>
<evidence type="ECO:0000256" key="3">
    <source>
        <dbReference type="ARBA" id="ARBA00022603"/>
    </source>
</evidence>
<dbReference type="SUPFAM" id="SSF53790">
    <property type="entry name" value="Tetrapyrrole methylase"/>
    <property type="match status" value="1"/>
</dbReference>
<reference evidence="8 9" key="1">
    <citation type="submission" date="2019-07" db="EMBL/GenBank/DDBJ databases">
        <title>Whole genome shotgun sequence of Swaminathania salitolerans NBRC 104436.</title>
        <authorList>
            <person name="Hosoyama A."/>
            <person name="Uohara A."/>
            <person name="Ohji S."/>
            <person name="Ichikawa N."/>
        </authorList>
    </citation>
    <scope>NUCLEOTIDE SEQUENCE [LARGE SCALE GENOMIC DNA]</scope>
    <source>
        <strain evidence="8 9">NBRC 104436</strain>
    </source>
</reference>
<keyword evidence="4 8" id="KW-0808">Transferase</keyword>
<comment type="caution">
    <text evidence="8">The sequence shown here is derived from an EMBL/GenBank/DDBJ whole genome shotgun (WGS) entry which is preliminary data.</text>
</comment>
<dbReference type="InterPro" id="IPR051810">
    <property type="entry name" value="Precorrin_MeTrfase"/>
</dbReference>
<evidence type="ECO:0000256" key="2">
    <source>
        <dbReference type="ARBA" id="ARBA00022573"/>
    </source>
</evidence>
<sequence length="275" mass="29124">MTPVLYVVGLGPGNSEQVTAEARRALAGATDLLGYFPYVARAAALIEAGPGRSAPDESCPRGPNAQGYVPHAPVRHGSDNREELDRARHALTLALEGRLPVVVSGGDAGVFGMASAIFEAIDTGDPHWKTIDVRVIPGISAVLAASARLGAPLGGDFCVLSLSDNLKPWPVVARRLGLAAEAGLVIALYNPRSKSRPDQLDRAFALLRDILPPDTLIVFARAIGREDERVLSTTLAQARGEMADMSTLVMIGCAQTREIVRPGQESRIYTARSVS</sequence>
<dbReference type="RefSeq" id="WP_147092028.1">
    <property type="nucleotide sequence ID" value="NZ_BJVC01000001.1"/>
</dbReference>
<dbReference type="InterPro" id="IPR000878">
    <property type="entry name" value="4pyrrol_Mease"/>
</dbReference>
<dbReference type="InterPro" id="IPR006363">
    <property type="entry name" value="Cbl_synth_CobJ/CibH_dom"/>
</dbReference>
<feature type="domain" description="Tetrapyrrole methylase" evidence="7">
    <location>
        <begin position="5"/>
        <end position="238"/>
    </location>
</feature>
<evidence type="ECO:0000256" key="6">
    <source>
        <dbReference type="SAM" id="MobiDB-lite"/>
    </source>
</evidence>
<dbReference type="UniPathway" id="UPA00148"/>
<dbReference type="Gene3D" id="3.30.950.10">
    <property type="entry name" value="Methyltransferase, Cobalt-precorrin-4 Transmethylase, Domain 2"/>
    <property type="match status" value="1"/>
</dbReference>
<name>A0A511BM82_9PROT</name>
<dbReference type="GO" id="GO:0008168">
    <property type="term" value="F:methyltransferase activity"/>
    <property type="evidence" value="ECO:0007669"/>
    <property type="project" value="UniProtKB-KW"/>
</dbReference>
<feature type="region of interest" description="Disordered" evidence="6">
    <location>
        <begin position="50"/>
        <end position="75"/>
    </location>
</feature>
<evidence type="ECO:0000256" key="5">
    <source>
        <dbReference type="ARBA" id="ARBA00022691"/>
    </source>
</evidence>
<dbReference type="AlphaFoldDB" id="A0A511BM82"/>
<dbReference type="InterPro" id="IPR014776">
    <property type="entry name" value="4pyrrole_Mease_sub2"/>
</dbReference>
<keyword evidence="3 8" id="KW-0489">Methyltransferase</keyword>
<evidence type="ECO:0000259" key="7">
    <source>
        <dbReference type="Pfam" id="PF00590"/>
    </source>
</evidence>
<organism evidence="8 9">
    <name type="scientific">Swaminathania salitolerans</name>
    <dbReference type="NCBI Taxonomy" id="182838"/>
    <lineage>
        <taxon>Bacteria</taxon>
        <taxon>Pseudomonadati</taxon>
        <taxon>Pseudomonadota</taxon>
        <taxon>Alphaproteobacteria</taxon>
        <taxon>Acetobacterales</taxon>
        <taxon>Acetobacteraceae</taxon>
        <taxon>Swaminathania</taxon>
    </lineage>
</organism>
<dbReference type="PANTHER" id="PTHR47036:SF1">
    <property type="entry name" value="COBALT-FACTOR III C(17)-METHYLTRANSFERASE-RELATED"/>
    <property type="match status" value="1"/>
</dbReference>
<evidence type="ECO:0000256" key="4">
    <source>
        <dbReference type="ARBA" id="ARBA00022679"/>
    </source>
</evidence>
<dbReference type="Pfam" id="PF00590">
    <property type="entry name" value="TP_methylase"/>
    <property type="match status" value="1"/>
</dbReference>